<dbReference type="AlphaFoldDB" id="A0A4S8MAX6"/>
<name>A0A4S8MAX6_DENBC</name>
<evidence type="ECO:0000313" key="1">
    <source>
        <dbReference type="EMBL" id="THU99559.1"/>
    </source>
</evidence>
<evidence type="ECO:0000313" key="2">
    <source>
        <dbReference type="Proteomes" id="UP000297245"/>
    </source>
</evidence>
<dbReference type="OrthoDB" id="73875at2759"/>
<sequence>MHDDGQLLPQQHFAHQSEDHGPARPGFFSFNVARDRDRQVKAGFHQRNALSFGLVSTKEWIGKHQFQQLQRELHQQEPTLIGPSGCLSRFSDVLDFIEIMNYDVPNPAVLYALSTGPNEPSVTRVGPLREKTRIDKDKCADAWIGARIPKETIMLGVSGVWTFVCVMNGTGTGTGSG</sequence>
<dbReference type="Proteomes" id="UP000297245">
    <property type="component" value="Unassembled WGS sequence"/>
</dbReference>
<gene>
    <name evidence="1" type="ORF">K435DRAFT_855550</name>
</gene>
<organism evidence="1 2">
    <name type="scientific">Dendrothele bispora (strain CBS 962.96)</name>
    <dbReference type="NCBI Taxonomy" id="1314807"/>
    <lineage>
        <taxon>Eukaryota</taxon>
        <taxon>Fungi</taxon>
        <taxon>Dikarya</taxon>
        <taxon>Basidiomycota</taxon>
        <taxon>Agaricomycotina</taxon>
        <taxon>Agaricomycetes</taxon>
        <taxon>Agaricomycetidae</taxon>
        <taxon>Agaricales</taxon>
        <taxon>Agaricales incertae sedis</taxon>
        <taxon>Dendrothele</taxon>
    </lineage>
</organism>
<dbReference type="EMBL" id="ML179117">
    <property type="protein sequence ID" value="THU99559.1"/>
    <property type="molecule type" value="Genomic_DNA"/>
</dbReference>
<reference evidence="1 2" key="1">
    <citation type="journal article" date="2019" name="Nat. Ecol. Evol.">
        <title>Megaphylogeny resolves global patterns of mushroom evolution.</title>
        <authorList>
            <person name="Varga T."/>
            <person name="Krizsan K."/>
            <person name="Foldi C."/>
            <person name="Dima B."/>
            <person name="Sanchez-Garcia M."/>
            <person name="Sanchez-Ramirez S."/>
            <person name="Szollosi G.J."/>
            <person name="Szarkandi J.G."/>
            <person name="Papp V."/>
            <person name="Albert L."/>
            <person name="Andreopoulos W."/>
            <person name="Angelini C."/>
            <person name="Antonin V."/>
            <person name="Barry K.W."/>
            <person name="Bougher N.L."/>
            <person name="Buchanan P."/>
            <person name="Buyck B."/>
            <person name="Bense V."/>
            <person name="Catcheside P."/>
            <person name="Chovatia M."/>
            <person name="Cooper J."/>
            <person name="Damon W."/>
            <person name="Desjardin D."/>
            <person name="Finy P."/>
            <person name="Geml J."/>
            <person name="Haridas S."/>
            <person name="Hughes K."/>
            <person name="Justo A."/>
            <person name="Karasinski D."/>
            <person name="Kautmanova I."/>
            <person name="Kiss B."/>
            <person name="Kocsube S."/>
            <person name="Kotiranta H."/>
            <person name="LaButti K.M."/>
            <person name="Lechner B.E."/>
            <person name="Liimatainen K."/>
            <person name="Lipzen A."/>
            <person name="Lukacs Z."/>
            <person name="Mihaltcheva S."/>
            <person name="Morgado L.N."/>
            <person name="Niskanen T."/>
            <person name="Noordeloos M.E."/>
            <person name="Ohm R.A."/>
            <person name="Ortiz-Santana B."/>
            <person name="Ovrebo C."/>
            <person name="Racz N."/>
            <person name="Riley R."/>
            <person name="Savchenko A."/>
            <person name="Shiryaev A."/>
            <person name="Soop K."/>
            <person name="Spirin V."/>
            <person name="Szebenyi C."/>
            <person name="Tomsovsky M."/>
            <person name="Tulloss R.E."/>
            <person name="Uehling J."/>
            <person name="Grigoriev I.V."/>
            <person name="Vagvolgyi C."/>
            <person name="Papp T."/>
            <person name="Martin F.M."/>
            <person name="Miettinen O."/>
            <person name="Hibbett D.S."/>
            <person name="Nagy L.G."/>
        </authorList>
    </citation>
    <scope>NUCLEOTIDE SEQUENCE [LARGE SCALE GENOMIC DNA]</scope>
    <source>
        <strain evidence="1 2">CBS 962.96</strain>
    </source>
</reference>
<protein>
    <submittedName>
        <fullName evidence="1">Uncharacterized protein</fullName>
    </submittedName>
</protein>
<dbReference type="Gene3D" id="3.20.20.80">
    <property type="entry name" value="Glycosidases"/>
    <property type="match status" value="1"/>
</dbReference>
<keyword evidence="2" id="KW-1185">Reference proteome</keyword>
<proteinExistence type="predicted"/>
<accession>A0A4S8MAX6</accession>